<feature type="compositionally biased region" description="Low complexity" evidence="12">
    <location>
        <begin position="1413"/>
        <end position="1428"/>
    </location>
</feature>
<dbReference type="Proteomes" id="UP000308549">
    <property type="component" value="Unassembled WGS sequence"/>
</dbReference>
<feature type="region of interest" description="Disordered" evidence="12">
    <location>
        <begin position="1381"/>
        <end position="1435"/>
    </location>
</feature>
<protein>
    <recommendedName>
        <fullName evidence="4">Mediator of RNA polymerase II transcription subunit 12</fullName>
    </recommendedName>
    <alternativeName>
        <fullName evidence="11">Mediator complex subunit 12</fullName>
    </alternativeName>
</protein>
<keyword evidence="9" id="KW-0539">Nucleus</keyword>
<keyword evidence="5" id="KW-0678">Repressor</keyword>
<evidence type="ECO:0000256" key="1">
    <source>
        <dbReference type="ARBA" id="ARBA00004123"/>
    </source>
</evidence>
<sequence length="1474" mass="159525">MDNHQPTVTTSTAPRRSLPPQRAVSGSALQFPKPHPRSNFPSRLSNVRSISQPTNTIDLTLDAIHQATRHNGALIGDRNNTVGSPGVIEVQDGDGERPAKRAKTGEDSPHGKENEHGSRDRAHAVVDGDALPNLPRPHGAKTQTTVHGPRRRGRELATRKSNGLESPPIATRLPPPKNTADFAPWTGHHPEDQLNEAVIKSGYCDKGSGPHQNECNSAKPAIWQNLTSKNNMGLQTLSYLFTQVMEKRQVLGKCTATSTFKPPPRVTVTDTKREAWLRDLANLDVPLRKQSRTIPHGIRGKLLMDQCLSKNIPLQRAIWLAKCVGANELRAFRRRGVSGAAAASGEAKWVREWTVHVEQFLESVIAACGQHDWQLKMNYAIKLAAGFYAEHLLDAEHYLDWIVASFHGASMETLPIWIAIVQLHWEDVVRFTRRGRRLVNTILMRLHNIGVDGAAMNEALKLRLQKLIAILATTNRGCLVIPQTWKKHKPLLLSAMETQSTSTSIIDNIAKRNERLSQPLSNATVNTKSPLLGLYAALDAVDLQVDAAALTRECQAAVPEVSSLVPALLDWATSLYRYGSARIYLAARLINNLHDGGDDTDTSVLAYLSATTQRSRAQIDNLYLVVAELLRLGGFAVGRYMQWLMSSGKLYAGEISAVATGLLACLPVACLPAHIVGLRRTLLDRIEVSKNLSLAVSRAVRAFEAAIADPNAVGDFADVAQTAELPVKLALAQHATAQVPRVLSDGELQPNAFCVVRSAFESVPDVPALANLVESAAFADDTTLLATVADTITMHATSFAALDRLQSLTDRLIERYTTLRFQQPLDRTFILALTTLAKRQADKQGLISLLASDLGICEQQNSVAMCSPASDSVTGMYASSLESDNDIDAVFASGNSMDDQLLHRVFVRLVQRASNPVMASLGLTSKLSAWFNQLSVLGGSTFDQLAANYTRSMLKSASGEASKLAAATIAIVASNCAPLNLIVNMARENASSHAVSVALRVLLDSQAIDLSLSAAEQYRFTVMQQDFCRRSPETVVELLCKACGAPDFVADSNVLTELLVAYAVTQRELTSQIFRQTSQDATSLANVGRLAGAVVARGNTQLTGTSLAMQDVISSANPLSVTVCTGALEHLTKVRATQDGDGEAAIKEVLVDAIEKGSEVWSRMLDAIGGSVKRALHDWAEEQLFLTAAPGDMVFNADTERIVGRYLDVLDVTRGATVDRQELAEPTALVEKLREADRRMSTIDLADTFQLSTKASATQALEVLLHICAARTGLFEFESESSATARGNLVSALCALSLNPIVQVQPNLAEYVLDTVSLLADSLSEPSLTTIARSLGVPKTSDLRIQSILGATACPSNSTWLALASQPHPHHLQGTQQQRALAKHASQHQQQPNARSGVASNPSTAGPSSQQRTWLPGTPTSTSSPSRPQQHPVAEWKTQPYPLRSWEIMADATPVMGENEASVSLCLFGARKVL</sequence>
<dbReference type="GO" id="GO:0003712">
    <property type="term" value="F:transcription coregulator activity"/>
    <property type="evidence" value="ECO:0007669"/>
    <property type="project" value="InterPro"/>
</dbReference>
<feature type="region of interest" description="Disordered" evidence="12">
    <location>
        <begin position="74"/>
        <end position="177"/>
    </location>
</feature>
<evidence type="ECO:0000313" key="15">
    <source>
        <dbReference type="Proteomes" id="UP000308549"/>
    </source>
</evidence>
<evidence type="ECO:0000259" key="13">
    <source>
        <dbReference type="SMART" id="SM01281"/>
    </source>
</evidence>
<feature type="domain" description="Mediator complex subunit Med12" evidence="13">
    <location>
        <begin position="259"/>
        <end position="322"/>
    </location>
</feature>
<dbReference type="PANTHER" id="PTHR46567">
    <property type="entry name" value="MEDIATOR OF RNA POLYMERASE II TRANSCRIPTION SUBUNIT 12"/>
    <property type="match status" value="1"/>
</dbReference>
<dbReference type="InterPro" id="IPR019035">
    <property type="entry name" value="Mediator_Med12"/>
</dbReference>
<organism evidence="14 15">
    <name type="scientific">Salinomyces thailandicus</name>
    <dbReference type="NCBI Taxonomy" id="706561"/>
    <lineage>
        <taxon>Eukaryota</taxon>
        <taxon>Fungi</taxon>
        <taxon>Dikarya</taxon>
        <taxon>Ascomycota</taxon>
        <taxon>Pezizomycotina</taxon>
        <taxon>Dothideomycetes</taxon>
        <taxon>Dothideomycetidae</taxon>
        <taxon>Mycosphaerellales</taxon>
        <taxon>Teratosphaeriaceae</taxon>
        <taxon>Salinomyces</taxon>
    </lineage>
</organism>
<dbReference type="OrthoDB" id="20828at2759"/>
<comment type="subcellular location">
    <subcellularLocation>
        <location evidence="1">Nucleus</location>
    </subcellularLocation>
</comment>
<feature type="compositionally biased region" description="Polar residues" evidence="12">
    <location>
        <begin position="39"/>
        <end position="48"/>
    </location>
</feature>
<comment type="subunit">
    <text evidence="3">Component of the SRB8-11 complex, which itself associates with the Mediator complex.</text>
</comment>
<feature type="region of interest" description="Disordered" evidence="12">
    <location>
        <begin position="1"/>
        <end position="48"/>
    </location>
</feature>
<name>A0A4U0TPF3_9PEZI</name>
<feature type="compositionally biased region" description="Polar residues" evidence="12">
    <location>
        <begin position="1"/>
        <end position="14"/>
    </location>
</feature>
<evidence type="ECO:0000256" key="3">
    <source>
        <dbReference type="ARBA" id="ARBA00011629"/>
    </source>
</evidence>
<dbReference type="EMBL" id="NAJL01000049">
    <property type="protein sequence ID" value="TKA23920.1"/>
    <property type="molecule type" value="Genomic_DNA"/>
</dbReference>
<evidence type="ECO:0000256" key="12">
    <source>
        <dbReference type="SAM" id="MobiDB-lite"/>
    </source>
</evidence>
<evidence type="ECO:0000256" key="2">
    <source>
        <dbReference type="ARBA" id="ARBA00010289"/>
    </source>
</evidence>
<proteinExistence type="inferred from homology"/>
<evidence type="ECO:0000313" key="14">
    <source>
        <dbReference type="EMBL" id="TKA23920.1"/>
    </source>
</evidence>
<reference evidence="14 15" key="1">
    <citation type="submission" date="2017-03" db="EMBL/GenBank/DDBJ databases">
        <title>Genomes of endolithic fungi from Antarctica.</title>
        <authorList>
            <person name="Coleine C."/>
            <person name="Masonjones S."/>
            <person name="Stajich J.E."/>
        </authorList>
    </citation>
    <scope>NUCLEOTIDE SEQUENCE [LARGE SCALE GENOMIC DNA]</scope>
    <source>
        <strain evidence="14 15">CCFEE 6315</strain>
    </source>
</reference>
<evidence type="ECO:0000256" key="7">
    <source>
        <dbReference type="ARBA" id="ARBA00023159"/>
    </source>
</evidence>
<dbReference type="GO" id="GO:0006357">
    <property type="term" value="P:regulation of transcription by RNA polymerase II"/>
    <property type="evidence" value="ECO:0007669"/>
    <property type="project" value="InterPro"/>
</dbReference>
<evidence type="ECO:0000256" key="9">
    <source>
        <dbReference type="ARBA" id="ARBA00023242"/>
    </source>
</evidence>
<evidence type="ECO:0000256" key="6">
    <source>
        <dbReference type="ARBA" id="ARBA00023015"/>
    </source>
</evidence>
<evidence type="ECO:0000256" key="11">
    <source>
        <dbReference type="ARBA" id="ARBA00032010"/>
    </source>
</evidence>
<evidence type="ECO:0000256" key="8">
    <source>
        <dbReference type="ARBA" id="ARBA00023163"/>
    </source>
</evidence>
<evidence type="ECO:0000256" key="5">
    <source>
        <dbReference type="ARBA" id="ARBA00022491"/>
    </source>
</evidence>
<dbReference type="GO" id="GO:0016592">
    <property type="term" value="C:mediator complex"/>
    <property type="evidence" value="ECO:0007669"/>
    <property type="project" value="InterPro"/>
</dbReference>
<comment type="function">
    <text evidence="10">Component of the SRB8-11 complex. The SRB8-11 complex is a regulatory module of the Mediator complex which is itself involved in regulation of basal and activated RNA polymerase II-dependent transcription. The SRB8-11 complex may be involved in the transcriptional repression of a subset of genes regulated by Mediator. It may inhibit the association of the Mediator complex with RNA polymerase II to form the holoenzyme complex.</text>
</comment>
<keyword evidence="6" id="KW-0805">Transcription regulation</keyword>
<keyword evidence="7" id="KW-0010">Activator</keyword>
<comment type="similarity">
    <text evidence="2">Belongs to the Mediator complex subunit 12 family.</text>
</comment>
<dbReference type="Pfam" id="PF25326">
    <property type="entry name" value="ARM_SRB8"/>
    <property type="match status" value="1"/>
</dbReference>
<dbReference type="Pfam" id="PF09497">
    <property type="entry name" value="Med12"/>
    <property type="match status" value="1"/>
</dbReference>
<dbReference type="SMART" id="SM01281">
    <property type="entry name" value="Med12"/>
    <property type="match status" value="1"/>
</dbReference>
<keyword evidence="15" id="KW-1185">Reference proteome</keyword>
<evidence type="ECO:0000256" key="10">
    <source>
        <dbReference type="ARBA" id="ARBA00025661"/>
    </source>
</evidence>
<gene>
    <name evidence="14" type="ORF">B0A50_06425</name>
</gene>
<comment type="caution">
    <text evidence="14">The sequence shown here is derived from an EMBL/GenBank/DDBJ whole genome shotgun (WGS) entry which is preliminary data.</text>
</comment>
<accession>A0A4U0TPF3</accession>
<dbReference type="InterPro" id="IPR057344">
    <property type="entry name" value="ARM_SRB8"/>
</dbReference>
<evidence type="ECO:0000256" key="4">
    <source>
        <dbReference type="ARBA" id="ARBA00019622"/>
    </source>
</evidence>
<feature type="compositionally biased region" description="Polar residues" evidence="12">
    <location>
        <begin position="1387"/>
        <end position="1412"/>
    </location>
</feature>
<dbReference type="PANTHER" id="PTHR46567:SF1">
    <property type="entry name" value="MEDIATOR OF RNA POLYMERASE II TRANSCRIPTION SUBUNIT 12"/>
    <property type="match status" value="1"/>
</dbReference>
<keyword evidence="8" id="KW-0804">Transcription</keyword>
<feature type="compositionally biased region" description="Basic and acidic residues" evidence="12">
    <location>
        <begin position="94"/>
        <end position="126"/>
    </location>
</feature>